<dbReference type="AlphaFoldDB" id="A0A5E4NS78"/>
<proteinExistence type="predicted"/>
<accession>A0A5E4NS78</accession>
<dbReference type="Proteomes" id="UP000325440">
    <property type="component" value="Unassembled WGS sequence"/>
</dbReference>
<evidence type="ECO:0000256" key="1">
    <source>
        <dbReference type="SAM" id="SignalP"/>
    </source>
</evidence>
<evidence type="ECO:0000313" key="2">
    <source>
        <dbReference type="EMBL" id="VVC44659.1"/>
    </source>
</evidence>
<sequence length="299" mass="33348">MAMIVFARIHRFAFTAVAVFVESMSEKRTLLSRPRTRVYDCNYNIGEGYYKPMMDHLDRKYYGSSAAPTKPSSGFFDSNKSSLFGSSGATSAFDEYRASSPVRSRRSGSDSRLSLPDDDFEQEVAALRKARAAKAAAVRTASLEKEFESAFNGFASDGKPRARLNYTEKLLDSVGLNSKSQEALEEEIYKKRTKSYYQDADDVTAAAEQHANNRWSAAFKAQMQDAVDERSADELSAAARARKSKARLLDIQNELDGIAERDAARQRRTANLKAMFADNEALTESVSTYKKKSSKKVSF</sequence>
<dbReference type="OrthoDB" id="8191899at2759"/>
<feature type="signal peptide" evidence="1">
    <location>
        <begin position="1"/>
        <end position="18"/>
    </location>
</feature>
<protein>
    <submittedName>
        <fullName evidence="2">Uncharacterized protein</fullName>
    </submittedName>
</protein>
<reference evidence="2 3" key="1">
    <citation type="submission" date="2019-08" db="EMBL/GenBank/DDBJ databases">
        <authorList>
            <person name="Alioto T."/>
            <person name="Alioto T."/>
            <person name="Gomez Garrido J."/>
        </authorList>
    </citation>
    <scope>NUCLEOTIDE SEQUENCE [LARGE SCALE GENOMIC DNA]</scope>
</reference>
<gene>
    <name evidence="2" type="ORF">CINCED_3A006180</name>
</gene>
<feature type="chain" id="PRO_5023113497" evidence="1">
    <location>
        <begin position="19"/>
        <end position="299"/>
    </location>
</feature>
<keyword evidence="1" id="KW-0732">Signal</keyword>
<dbReference type="EMBL" id="CABPRJ010002385">
    <property type="protein sequence ID" value="VVC44659.1"/>
    <property type="molecule type" value="Genomic_DNA"/>
</dbReference>
<keyword evidence="3" id="KW-1185">Reference proteome</keyword>
<name>A0A5E4NS78_9HEMI</name>
<evidence type="ECO:0000313" key="3">
    <source>
        <dbReference type="Proteomes" id="UP000325440"/>
    </source>
</evidence>
<organism evidence="2 3">
    <name type="scientific">Cinara cedri</name>
    <dbReference type="NCBI Taxonomy" id="506608"/>
    <lineage>
        <taxon>Eukaryota</taxon>
        <taxon>Metazoa</taxon>
        <taxon>Ecdysozoa</taxon>
        <taxon>Arthropoda</taxon>
        <taxon>Hexapoda</taxon>
        <taxon>Insecta</taxon>
        <taxon>Pterygota</taxon>
        <taxon>Neoptera</taxon>
        <taxon>Paraneoptera</taxon>
        <taxon>Hemiptera</taxon>
        <taxon>Sternorrhyncha</taxon>
        <taxon>Aphidomorpha</taxon>
        <taxon>Aphidoidea</taxon>
        <taxon>Aphididae</taxon>
        <taxon>Lachninae</taxon>
        <taxon>Cinara</taxon>
    </lineage>
</organism>